<dbReference type="InterPro" id="IPR000725">
    <property type="entry name" value="Olfact_rcpt"/>
</dbReference>
<evidence type="ECO:0000256" key="4">
    <source>
        <dbReference type="ARBA" id="ARBA00022725"/>
    </source>
</evidence>
<evidence type="ECO:0000256" key="3">
    <source>
        <dbReference type="ARBA" id="ARBA00022692"/>
    </source>
</evidence>
<dbReference type="GO" id="GO:0005886">
    <property type="term" value="C:plasma membrane"/>
    <property type="evidence" value="ECO:0007669"/>
    <property type="project" value="UniProtKB-SubCell"/>
</dbReference>
<dbReference type="Gene3D" id="1.20.1070.10">
    <property type="entry name" value="Rhodopsin 7-helix transmembrane proteins"/>
    <property type="match status" value="1"/>
</dbReference>
<dbReference type="KEGG" id="emc:129339176"/>
<dbReference type="Pfam" id="PF13853">
    <property type="entry name" value="7tm_4"/>
    <property type="match status" value="1"/>
</dbReference>
<dbReference type="Proteomes" id="UP001190640">
    <property type="component" value="Chromosome 12"/>
</dbReference>
<keyword evidence="13" id="KW-1185">Reference proteome</keyword>
<feature type="transmembrane region" description="Helical" evidence="11">
    <location>
        <begin position="100"/>
        <end position="123"/>
    </location>
</feature>
<proteinExistence type="inferred from homology"/>
<name>A0AA97LB73_EUBMA</name>
<dbReference type="PROSITE" id="PS00237">
    <property type="entry name" value="G_PROTEIN_RECEP_F1_1"/>
    <property type="match status" value="1"/>
</dbReference>
<sequence>MDPSRRNTTVVTEFRLLGFGHHPGLHVLLFITFLLIYSAAMLGNLLIIVLVLYDRHLQTPMYFFLGNLSCVEIWYVSNTLPKMIATSLTLESTISFNSCFTQFFFFCFLIGTECCLLSVMSYDRYLAICRPLHYRTHMNKKIRFSLAFGSWMSGFLGSTVLTVLFVQSAFCGPNEIDHFFCDFIPLVKLLCSDPYLIALLTFILSITFTLPPFLLTLSSYVCIILTILRIPSTTGRQKAFSTCSSHLIVVTIFYGSIIIVYQLPHSETLGDLNKVFSLCYTILNPLVNPLIYSLRNREVKESLKKALLQFVLVGSNLLK</sequence>
<dbReference type="PROSITE" id="PS50262">
    <property type="entry name" value="G_PROTEIN_RECEP_F1_2"/>
    <property type="match status" value="1"/>
</dbReference>
<dbReference type="PANTHER" id="PTHR26452">
    <property type="entry name" value="OLFACTORY RECEPTOR"/>
    <property type="match status" value="1"/>
</dbReference>
<keyword evidence="5 11" id="KW-1133">Transmembrane helix</keyword>
<comment type="similarity">
    <text evidence="10">Belongs to the G-protein coupled receptor 1 family.</text>
</comment>
<evidence type="ECO:0000256" key="10">
    <source>
        <dbReference type="RuleBase" id="RU000688"/>
    </source>
</evidence>
<dbReference type="GO" id="GO:0004930">
    <property type="term" value="F:G protein-coupled receptor activity"/>
    <property type="evidence" value="ECO:0007669"/>
    <property type="project" value="UniProtKB-KW"/>
</dbReference>
<keyword evidence="11" id="KW-0716">Sensory transduction</keyword>
<keyword evidence="8 10" id="KW-0675">Receptor</keyword>
<evidence type="ECO:0000256" key="11">
    <source>
        <dbReference type="RuleBase" id="RU363047"/>
    </source>
</evidence>
<dbReference type="InterPro" id="IPR000276">
    <property type="entry name" value="GPCR_Rhodpsn"/>
</dbReference>
<evidence type="ECO:0000256" key="5">
    <source>
        <dbReference type="ARBA" id="ARBA00022989"/>
    </source>
</evidence>
<dbReference type="RefSeq" id="XP_054849755.1">
    <property type="nucleotide sequence ID" value="XM_054993780.1"/>
</dbReference>
<keyword evidence="9 10" id="KW-0807">Transducer</keyword>
<dbReference type="InterPro" id="IPR050516">
    <property type="entry name" value="Olfactory_GPCR"/>
</dbReference>
<feature type="transmembrane region" description="Helical" evidence="11">
    <location>
        <begin position="60"/>
        <end position="80"/>
    </location>
</feature>
<evidence type="ECO:0000256" key="8">
    <source>
        <dbReference type="ARBA" id="ARBA00023170"/>
    </source>
</evidence>
<evidence type="ECO:0000313" key="14">
    <source>
        <dbReference type="RefSeq" id="XP_054849755.1"/>
    </source>
</evidence>
<protein>
    <recommendedName>
        <fullName evidence="11">Olfactory receptor</fullName>
    </recommendedName>
</protein>
<dbReference type="GeneID" id="129339176"/>
<evidence type="ECO:0000256" key="2">
    <source>
        <dbReference type="ARBA" id="ARBA00022475"/>
    </source>
</evidence>
<feature type="transmembrane region" description="Helical" evidence="11">
    <location>
        <begin position="195"/>
        <end position="228"/>
    </location>
</feature>
<dbReference type="SUPFAM" id="SSF81321">
    <property type="entry name" value="Family A G protein-coupled receptor-like"/>
    <property type="match status" value="1"/>
</dbReference>
<evidence type="ECO:0000256" key="6">
    <source>
        <dbReference type="ARBA" id="ARBA00023040"/>
    </source>
</evidence>
<feature type="transmembrane region" description="Helical" evidence="11">
    <location>
        <begin position="275"/>
        <end position="294"/>
    </location>
</feature>
<keyword evidence="4 11" id="KW-0552">Olfaction</keyword>
<reference evidence="14" key="1">
    <citation type="submission" date="2025-08" db="UniProtKB">
        <authorList>
            <consortium name="RefSeq"/>
        </authorList>
    </citation>
    <scope>IDENTIFICATION</scope>
    <source>
        <tissue evidence="14">Blood</tissue>
    </source>
</reference>
<dbReference type="FunFam" id="1.20.1070.10:FF:000015">
    <property type="entry name" value="Olfactory receptor"/>
    <property type="match status" value="1"/>
</dbReference>
<feature type="domain" description="G-protein coupled receptors family 1 profile" evidence="12">
    <location>
        <begin position="43"/>
        <end position="292"/>
    </location>
</feature>
<keyword evidence="2 11" id="KW-1003">Cell membrane</keyword>
<dbReference type="InterPro" id="IPR017452">
    <property type="entry name" value="GPCR_Rhodpsn_7TM"/>
</dbReference>
<dbReference type="AlphaFoldDB" id="A0AA97LB73"/>
<dbReference type="CDD" id="cd15911">
    <property type="entry name" value="7tmA_OR11A-like"/>
    <property type="match status" value="1"/>
</dbReference>
<keyword evidence="3 10" id="KW-0812">Transmembrane</keyword>
<keyword evidence="6 10" id="KW-0297">G-protein coupled receptor</keyword>
<feature type="transmembrane region" description="Helical" evidence="11">
    <location>
        <begin position="144"/>
        <end position="166"/>
    </location>
</feature>
<evidence type="ECO:0000256" key="1">
    <source>
        <dbReference type="ARBA" id="ARBA00004651"/>
    </source>
</evidence>
<dbReference type="GO" id="GO:0004984">
    <property type="term" value="F:olfactory receptor activity"/>
    <property type="evidence" value="ECO:0007669"/>
    <property type="project" value="InterPro"/>
</dbReference>
<evidence type="ECO:0000256" key="9">
    <source>
        <dbReference type="ARBA" id="ARBA00023224"/>
    </source>
</evidence>
<organism evidence="13 14">
    <name type="scientific">Eublepharis macularius</name>
    <name type="common">Leopard gecko</name>
    <name type="synonym">Cyrtodactylus macularius</name>
    <dbReference type="NCBI Taxonomy" id="481883"/>
    <lineage>
        <taxon>Eukaryota</taxon>
        <taxon>Metazoa</taxon>
        <taxon>Chordata</taxon>
        <taxon>Craniata</taxon>
        <taxon>Vertebrata</taxon>
        <taxon>Euteleostomi</taxon>
        <taxon>Lepidosauria</taxon>
        <taxon>Squamata</taxon>
        <taxon>Bifurcata</taxon>
        <taxon>Gekkota</taxon>
        <taxon>Eublepharidae</taxon>
        <taxon>Eublepharinae</taxon>
        <taxon>Eublepharis</taxon>
    </lineage>
</organism>
<feature type="transmembrane region" description="Helical" evidence="11">
    <location>
        <begin position="240"/>
        <end position="263"/>
    </location>
</feature>
<evidence type="ECO:0000259" key="12">
    <source>
        <dbReference type="PROSITE" id="PS50262"/>
    </source>
</evidence>
<dbReference type="PRINTS" id="PR00237">
    <property type="entry name" value="GPCRRHODOPSN"/>
</dbReference>
<evidence type="ECO:0000256" key="7">
    <source>
        <dbReference type="ARBA" id="ARBA00023136"/>
    </source>
</evidence>
<accession>A0AA97LB73</accession>
<comment type="subcellular location">
    <subcellularLocation>
        <location evidence="1 11">Cell membrane</location>
        <topology evidence="1 11">Multi-pass membrane protein</topology>
    </subcellularLocation>
</comment>
<feature type="transmembrane region" description="Helical" evidence="11">
    <location>
        <begin position="27"/>
        <end position="53"/>
    </location>
</feature>
<keyword evidence="7 11" id="KW-0472">Membrane</keyword>
<dbReference type="PRINTS" id="PR00245">
    <property type="entry name" value="OLFACTORYR"/>
</dbReference>
<evidence type="ECO:0000313" key="13">
    <source>
        <dbReference type="Proteomes" id="UP001190640"/>
    </source>
</evidence>
<gene>
    <name evidence="14" type="primary">LOC129339176</name>
</gene>